<proteinExistence type="predicted"/>
<keyword evidence="4" id="KW-1185">Reference proteome</keyword>
<dbReference type="GO" id="GO:0003723">
    <property type="term" value="F:RNA binding"/>
    <property type="evidence" value="ECO:0007669"/>
    <property type="project" value="InterPro"/>
</dbReference>
<dbReference type="InterPro" id="IPR046848">
    <property type="entry name" value="E_motif"/>
</dbReference>
<dbReference type="SUPFAM" id="SSF48452">
    <property type="entry name" value="TPR-like"/>
    <property type="match status" value="1"/>
</dbReference>
<evidence type="ECO:0000313" key="4">
    <source>
        <dbReference type="Proteomes" id="UP001153076"/>
    </source>
</evidence>
<name>A0A9Q1K7W7_9CARY</name>
<sequence length="808" mass="90960">MKFFKCLSRQFSSFTSFPNSHELSKHSISNDAIKELHGYLIRTQRHRDPFSISQVLRAYSLSSSTLHKAQFVFYEIQRPTLLLWNYMIRGFSQSHDPIKAIWNFNDLRACRLKGDNLTIIFVLKACGRVLDIGQGKKVHAHALKLGFESYLFVSNALIHMYGSCGELGWAQKVFDGMPERDLVSWNSLLSAFSQCNRHKEILHVFNMMRMANVKADAVTMMKVILACNVLCEWNVADFMVDYIEKNHVELSVYLGNTLLDMYGRRGLVKLTQAVFDRMREKNLVSWNSLMTGYAKAGDLVSARRIFDEMPKRDVISWTSMISRYSQAGKFSDAVKLFQDMMLNNVNPDHVTIASVLSACAHLGMLNMGKAVHQFISEHNIRVDNYVWNSLIDMYCKCGDINTALQVFRDMKEKDPVSWTAIISGLAVNGSASSSVQLFEEMLSKGVRPTSGTFVGILVACAHGGLVDKGLEYFESMQKLHGVMPQMKHYGCVVDLLSRSGKLRTAYEFILNMPMAPDAVLWRILLSACKLHGGVALAEIVNSELLESDASNSGNFVLLSDTYAGVERWDAATKSRDLMEENYVHKPTAWSALDVSGAIEGCRANKEDDIGPNPMCSLICTMELHGDDLKAETLRRQNGKRFHKLNMTLIALPPWELVSKASSISFCENPNLWVMSGSTLIFPVLRKSMQSGHVFLYRKMPIISTSLPEKTHQECHQQHNSIQKKNPMYRGNYFAETAVRGTVISLPANPIRQTLPPEREAFRAVDIATIRGGRAEELHARAEIIATVLAKTTLSTGFTRLQRHTITNC</sequence>
<dbReference type="InterPro" id="IPR011990">
    <property type="entry name" value="TPR-like_helical_dom_sf"/>
</dbReference>
<dbReference type="EMBL" id="JAKOGI010000273">
    <property type="protein sequence ID" value="KAJ8438010.1"/>
    <property type="molecule type" value="Genomic_DNA"/>
</dbReference>
<dbReference type="GO" id="GO:0009451">
    <property type="term" value="P:RNA modification"/>
    <property type="evidence" value="ECO:0007669"/>
    <property type="project" value="InterPro"/>
</dbReference>
<dbReference type="FunFam" id="1.25.40.10:FF:000242">
    <property type="entry name" value="Pentatricopeptide repeat-containing protein"/>
    <property type="match status" value="1"/>
</dbReference>
<dbReference type="FunFam" id="1.25.40.10:FF:000348">
    <property type="entry name" value="Pentatricopeptide repeat-containing protein chloroplastic"/>
    <property type="match status" value="1"/>
</dbReference>
<gene>
    <name evidence="3" type="ORF">Cgig2_029991</name>
</gene>
<keyword evidence="1" id="KW-0677">Repeat</keyword>
<dbReference type="OrthoDB" id="185373at2759"/>
<feature type="repeat" description="PPR" evidence="2">
    <location>
        <begin position="383"/>
        <end position="417"/>
    </location>
</feature>
<evidence type="ECO:0000256" key="2">
    <source>
        <dbReference type="PROSITE-ProRule" id="PRU00708"/>
    </source>
</evidence>
<dbReference type="Pfam" id="PF20431">
    <property type="entry name" value="E_motif"/>
    <property type="match status" value="1"/>
</dbReference>
<feature type="repeat" description="PPR" evidence="2">
    <location>
        <begin position="181"/>
        <end position="215"/>
    </location>
</feature>
<dbReference type="AlphaFoldDB" id="A0A9Q1K7W7"/>
<reference evidence="3" key="1">
    <citation type="submission" date="2022-04" db="EMBL/GenBank/DDBJ databases">
        <title>Carnegiea gigantea Genome sequencing and assembly v2.</title>
        <authorList>
            <person name="Copetti D."/>
            <person name="Sanderson M.J."/>
            <person name="Burquez A."/>
            <person name="Wojciechowski M.F."/>
        </authorList>
    </citation>
    <scope>NUCLEOTIDE SEQUENCE</scope>
    <source>
        <strain evidence="3">SGP5-SGP5p</strain>
        <tissue evidence="3">Aerial part</tissue>
    </source>
</reference>
<dbReference type="PROSITE" id="PS51375">
    <property type="entry name" value="PPR"/>
    <property type="match status" value="4"/>
</dbReference>
<feature type="repeat" description="PPR" evidence="2">
    <location>
        <begin position="313"/>
        <end position="347"/>
    </location>
</feature>
<protein>
    <recommendedName>
        <fullName evidence="5">Pentatricopeptide repeat-containing protein</fullName>
    </recommendedName>
</protein>
<accession>A0A9Q1K7W7</accession>
<dbReference type="InterPro" id="IPR002885">
    <property type="entry name" value="PPR_rpt"/>
</dbReference>
<evidence type="ECO:0008006" key="5">
    <source>
        <dbReference type="Google" id="ProtNLM"/>
    </source>
</evidence>
<dbReference type="PANTHER" id="PTHR47926">
    <property type="entry name" value="PENTATRICOPEPTIDE REPEAT-CONTAINING PROTEIN"/>
    <property type="match status" value="1"/>
</dbReference>
<dbReference type="FunFam" id="1.25.40.10:FF:000344">
    <property type="entry name" value="Pentatricopeptide repeat-containing protein"/>
    <property type="match status" value="1"/>
</dbReference>
<comment type="caution">
    <text evidence="3">The sequence shown here is derived from an EMBL/GenBank/DDBJ whole genome shotgun (WGS) entry which is preliminary data.</text>
</comment>
<dbReference type="NCBIfam" id="TIGR00756">
    <property type="entry name" value="PPR"/>
    <property type="match status" value="5"/>
</dbReference>
<dbReference type="Pfam" id="PF12854">
    <property type="entry name" value="PPR_1"/>
    <property type="match status" value="1"/>
</dbReference>
<dbReference type="Proteomes" id="UP001153076">
    <property type="component" value="Unassembled WGS sequence"/>
</dbReference>
<dbReference type="PANTHER" id="PTHR47926:SF440">
    <property type="entry name" value="REPEAT-CONTAINING PROTEIN, PUTATIVE-RELATED"/>
    <property type="match status" value="1"/>
</dbReference>
<evidence type="ECO:0000313" key="3">
    <source>
        <dbReference type="EMBL" id="KAJ8438010.1"/>
    </source>
</evidence>
<dbReference type="Gene3D" id="1.25.40.10">
    <property type="entry name" value="Tetratricopeptide repeat domain"/>
    <property type="match status" value="4"/>
</dbReference>
<dbReference type="Pfam" id="PF13041">
    <property type="entry name" value="PPR_2"/>
    <property type="match status" value="1"/>
</dbReference>
<dbReference type="Pfam" id="PF01535">
    <property type="entry name" value="PPR"/>
    <property type="match status" value="5"/>
</dbReference>
<feature type="repeat" description="PPR" evidence="2">
    <location>
        <begin position="282"/>
        <end position="312"/>
    </location>
</feature>
<dbReference type="InterPro" id="IPR046960">
    <property type="entry name" value="PPR_At4g14850-like_plant"/>
</dbReference>
<organism evidence="3 4">
    <name type="scientific">Carnegiea gigantea</name>
    <dbReference type="NCBI Taxonomy" id="171969"/>
    <lineage>
        <taxon>Eukaryota</taxon>
        <taxon>Viridiplantae</taxon>
        <taxon>Streptophyta</taxon>
        <taxon>Embryophyta</taxon>
        <taxon>Tracheophyta</taxon>
        <taxon>Spermatophyta</taxon>
        <taxon>Magnoliopsida</taxon>
        <taxon>eudicotyledons</taxon>
        <taxon>Gunneridae</taxon>
        <taxon>Pentapetalae</taxon>
        <taxon>Caryophyllales</taxon>
        <taxon>Cactineae</taxon>
        <taxon>Cactaceae</taxon>
        <taxon>Cactoideae</taxon>
        <taxon>Echinocereeae</taxon>
        <taxon>Carnegiea</taxon>
    </lineage>
</organism>
<evidence type="ECO:0000256" key="1">
    <source>
        <dbReference type="ARBA" id="ARBA00022737"/>
    </source>
</evidence>